<name>A0A6J5RTB3_9CAUD</name>
<proteinExistence type="predicted"/>
<sequence length="50" mass="5999">MTQMDLFQYRIKELENAIRAHKKVTEDYLNDWQPDLDLWALLKDEKSGTS</sequence>
<dbReference type="EMBL" id="LR797224">
    <property type="protein sequence ID" value="CAB4195134.1"/>
    <property type="molecule type" value="Genomic_DNA"/>
</dbReference>
<accession>A0A6J5RTB3</accession>
<gene>
    <name evidence="1" type="ORF">UFOVP1279_57</name>
</gene>
<evidence type="ECO:0000313" key="1">
    <source>
        <dbReference type="EMBL" id="CAB4195134.1"/>
    </source>
</evidence>
<reference evidence="1" key="1">
    <citation type="submission" date="2020-05" db="EMBL/GenBank/DDBJ databases">
        <authorList>
            <person name="Chiriac C."/>
            <person name="Salcher M."/>
            <person name="Ghai R."/>
            <person name="Kavagutti S V."/>
        </authorList>
    </citation>
    <scope>NUCLEOTIDE SEQUENCE</scope>
</reference>
<organism evidence="1">
    <name type="scientific">uncultured Caudovirales phage</name>
    <dbReference type="NCBI Taxonomy" id="2100421"/>
    <lineage>
        <taxon>Viruses</taxon>
        <taxon>Duplodnaviria</taxon>
        <taxon>Heunggongvirae</taxon>
        <taxon>Uroviricota</taxon>
        <taxon>Caudoviricetes</taxon>
        <taxon>Peduoviridae</taxon>
        <taxon>Maltschvirus</taxon>
        <taxon>Maltschvirus maltsch</taxon>
    </lineage>
</organism>
<protein>
    <submittedName>
        <fullName evidence="1">Uncharacterized protein</fullName>
    </submittedName>
</protein>